<feature type="modified residue" description="4-aspartylphosphate" evidence="13">
    <location>
        <position position="900"/>
    </location>
</feature>
<comment type="catalytic activity">
    <reaction evidence="1">
        <text>ATP + protein L-histidine = ADP + protein N-phospho-L-histidine.</text>
        <dbReference type="EC" id="2.7.13.3"/>
    </reaction>
</comment>
<reference evidence="21" key="1">
    <citation type="submission" date="2022-10" db="EMBL/GenBank/DDBJ databases">
        <title>Description of microaerobic benzene degrading bacteria.</title>
        <authorList>
            <person name="Bedics A."/>
            <person name="Tancsics A."/>
            <person name="Banerjee S."/>
        </authorList>
    </citation>
    <scope>NUCLEOTIDE SEQUENCE</scope>
    <source>
        <strain evidence="21">D2M1</strain>
    </source>
</reference>
<keyword evidence="22" id="KW-1185">Reference proteome</keyword>
<evidence type="ECO:0000256" key="12">
    <source>
        <dbReference type="PROSITE-ProRule" id="PRU00110"/>
    </source>
</evidence>
<keyword evidence="9 15" id="KW-1133">Transmembrane helix</keyword>
<dbReference type="SUPFAM" id="SSF55785">
    <property type="entry name" value="PYP-like sensor domain (PAS domain)"/>
    <property type="match status" value="1"/>
</dbReference>
<dbReference type="Pfam" id="PF02518">
    <property type="entry name" value="HATPase_c"/>
    <property type="match status" value="1"/>
</dbReference>
<gene>
    <name evidence="21" type="ORF">OIN59_20835</name>
</gene>
<dbReference type="PROSITE" id="PS50112">
    <property type="entry name" value="PAS"/>
    <property type="match status" value="1"/>
</dbReference>
<evidence type="ECO:0000256" key="10">
    <source>
        <dbReference type="ARBA" id="ARBA00023012"/>
    </source>
</evidence>
<dbReference type="SMART" id="SM00091">
    <property type="entry name" value="PAS"/>
    <property type="match status" value="1"/>
</dbReference>
<dbReference type="CDD" id="cd00156">
    <property type="entry name" value="REC"/>
    <property type="match status" value="1"/>
</dbReference>
<dbReference type="InterPro" id="IPR000700">
    <property type="entry name" value="PAS-assoc_C"/>
</dbReference>
<keyword evidence="10" id="KW-0902">Two-component regulatory system</keyword>
<dbReference type="InterPro" id="IPR008207">
    <property type="entry name" value="Sig_transdc_His_kin_Hpt_dom"/>
</dbReference>
<evidence type="ECO:0000256" key="13">
    <source>
        <dbReference type="PROSITE-ProRule" id="PRU00169"/>
    </source>
</evidence>
<evidence type="ECO:0000259" key="16">
    <source>
        <dbReference type="PROSITE" id="PS50109"/>
    </source>
</evidence>
<feature type="coiled-coil region" evidence="14">
    <location>
        <begin position="401"/>
        <end position="460"/>
    </location>
</feature>
<dbReference type="SMART" id="SM00448">
    <property type="entry name" value="REC"/>
    <property type="match status" value="2"/>
</dbReference>
<keyword evidence="6 15" id="KW-0812">Transmembrane</keyword>
<dbReference type="Pfam" id="PF00512">
    <property type="entry name" value="HisKA"/>
    <property type="match status" value="1"/>
</dbReference>
<dbReference type="SUPFAM" id="SSF47226">
    <property type="entry name" value="Histidine-containing phosphotransfer domain, HPT domain"/>
    <property type="match status" value="1"/>
</dbReference>
<evidence type="ECO:0000256" key="15">
    <source>
        <dbReference type="SAM" id="Phobius"/>
    </source>
</evidence>
<dbReference type="NCBIfam" id="TIGR00229">
    <property type="entry name" value="sensory_box"/>
    <property type="match status" value="1"/>
</dbReference>
<feature type="domain" description="Histidine kinase" evidence="16">
    <location>
        <begin position="467"/>
        <end position="687"/>
    </location>
</feature>
<dbReference type="Gene3D" id="3.30.450.20">
    <property type="entry name" value="PAS domain"/>
    <property type="match status" value="1"/>
</dbReference>
<keyword evidence="4" id="KW-1003">Cell membrane</keyword>
<dbReference type="Gene3D" id="1.10.287.130">
    <property type="match status" value="1"/>
</dbReference>
<dbReference type="PANTHER" id="PTHR45339:SF1">
    <property type="entry name" value="HYBRID SIGNAL TRANSDUCTION HISTIDINE KINASE J"/>
    <property type="match status" value="1"/>
</dbReference>
<feature type="modified residue" description="4-aspartylphosphate" evidence="13">
    <location>
        <position position="759"/>
    </location>
</feature>
<dbReference type="PRINTS" id="PR00344">
    <property type="entry name" value="BCTRLSENSOR"/>
</dbReference>
<evidence type="ECO:0000256" key="8">
    <source>
        <dbReference type="ARBA" id="ARBA00022840"/>
    </source>
</evidence>
<dbReference type="CDD" id="cd00088">
    <property type="entry name" value="HPT"/>
    <property type="match status" value="1"/>
</dbReference>
<dbReference type="PROSITE" id="PS50113">
    <property type="entry name" value="PAC"/>
    <property type="match status" value="1"/>
</dbReference>
<evidence type="ECO:0000259" key="20">
    <source>
        <dbReference type="PROSITE" id="PS50894"/>
    </source>
</evidence>
<evidence type="ECO:0000256" key="1">
    <source>
        <dbReference type="ARBA" id="ARBA00000085"/>
    </source>
</evidence>
<evidence type="ECO:0000256" key="4">
    <source>
        <dbReference type="ARBA" id="ARBA00022475"/>
    </source>
</evidence>
<feature type="modified residue" description="Phosphohistidine" evidence="12">
    <location>
        <position position="1056"/>
    </location>
</feature>
<dbReference type="InterPro" id="IPR036641">
    <property type="entry name" value="HPT_dom_sf"/>
</dbReference>
<name>A0ABT5S1R8_9BURK</name>
<feature type="domain" description="PAC" evidence="19">
    <location>
        <begin position="360"/>
        <end position="410"/>
    </location>
</feature>
<dbReference type="Pfam" id="PF13426">
    <property type="entry name" value="PAS_9"/>
    <property type="match status" value="1"/>
</dbReference>
<protein>
    <recommendedName>
        <fullName evidence="3">histidine kinase</fullName>
        <ecNumber evidence="3">2.7.13.3</ecNumber>
    </recommendedName>
</protein>
<feature type="domain" description="HPt" evidence="20">
    <location>
        <begin position="1017"/>
        <end position="1119"/>
    </location>
</feature>
<dbReference type="EC" id="2.7.13.3" evidence="3"/>
<keyword evidence="14" id="KW-0175">Coiled coil</keyword>
<dbReference type="InterPro" id="IPR005467">
    <property type="entry name" value="His_kinase_dom"/>
</dbReference>
<dbReference type="Pfam" id="PF00072">
    <property type="entry name" value="Response_reg"/>
    <property type="match status" value="2"/>
</dbReference>
<dbReference type="Gene3D" id="1.20.120.160">
    <property type="entry name" value="HPT domain"/>
    <property type="match status" value="1"/>
</dbReference>
<dbReference type="CDD" id="cd17546">
    <property type="entry name" value="REC_hyHK_CKI1_RcsC-like"/>
    <property type="match status" value="1"/>
</dbReference>
<evidence type="ECO:0000256" key="9">
    <source>
        <dbReference type="ARBA" id="ARBA00022989"/>
    </source>
</evidence>
<evidence type="ECO:0000259" key="19">
    <source>
        <dbReference type="PROSITE" id="PS50113"/>
    </source>
</evidence>
<feature type="domain" description="Response regulatory" evidence="17">
    <location>
        <begin position="705"/>
        <end position="825"/>
    </location>
</feature>
<dbReference type="PROSITE" id="PS50894">
    <property type="entry name" value="HPT"/>
    <property type="match status" value="1"/>
</dbReference>
<evidence type="ECO:0000256" key="2">
    <source>
        <dbReference type="ARBA" id="ARBA00004651"/>
    </source>
</evidence>
<dbReference type="InterPro" id="IPR011006">
    <property type="entry name" value="CheY-like_superfamily"/>
</dbReference>
<evidence type="ECO:0000256" key="3">
    <source>
        <dbReference type="ARBA" id="ARBA00012438"/>
    </source>
</evidence>
<feature type="transmembrane region" description="Helical" evidence="15">
    <location>
        <begin position="197"/>
        <end position="215"/>
    </location>
</feature>
<dbReference type="SMART" id="SM00388">
    <property type="entry name" value="HisKA"/>
    <property type="match status" value="1"/>
</dbReference>
<proteinExistence type="predicted"/>
<dbReference type="InterPro" id="IPR000014">
    <property type="entry name" value="PAS"/>
</dbReference>
<keyword evidence="8" id="KW-0067">ATP-binding</keyword>
<keyword evidence="7" id="KW-0547">Nucleotide-binding</keyword>
<evidence type="ECO:0000256" key="5">
    <source>
        <dbReference type="ARBA" id="ARBA00022553"/>
    </source>
</evidence>
<evidence type="ECO:0000256" key="14">
    <source>
        <dbReference type="SAM" id="Coils"/>
    </source>
</evidence>
<dbReference type="CDD" id="cd00082">
    <property type="entry name" value="HisKA"/>
    <property type="match status" value="1"/>
</dbReference>
<dbReference type="SUPFAM" id="SSF55874">
    <property type="entry name" value="ATPase domain of HSP90 chaperone/DNA topoisomerase II/histidine kinase"/>
    <property type="match status" value="1"/>
</dbReference>
<dbReference type="SMART" id="SM00387">
    <property type="entry name" value="HATPase_c"/>
    <property type="match status" value="1"/>
</dbReference>
<dbReference type="EMBL" id="JAPCKI010000017">
    <property type="protein sequence ID" value="MDD2179893.1"/>
    <property type="molecule type" value="Genomic_DNA"/>
</dbReference>
<dbReference type="SUPFAM" id="SSF52172">
    <property type="entry name" value="CheY-like"/>
    <property type="match status" value="2"/>
</dbReference>
<feature type="domain" description="PAS" evidence="18">
    <location>
        <begin position="287"/>
        <end position="358"/>
    </location>
</feature>
<evidence type="ECO:0000256" key="6">
    <source>
        <dbReference type="ARBA" id="ARBA00022692"/>
    </source>
</evidence>
<keyword evidence="11 15" id="KW-0472">Membrane</keyword>
<dbReference type="Pfam" id="PF01627">
    <property type="entry name" value="Hpt"/>
    <property type="match status" value="1"/>
</dbReference>
<comment type="subcellular location">
    <subcellularLocation>
        <location evidence="2">Cell membrane</location>
        <topology evidence="2">Multi-pass membrane protein</topology>
    </subcellularLocation>
</comment>
<dbReference type="CDD" id="cd00130">
    <property type="entry name" value="PAS"/>
    <property type="match status" value="1"/>
</dbReference>
<dbReference type="CDD" id="cd16922">
    <property type="entry name" value="HATPase_EvgS-ArcB-TorS-like"/>
    <property type="match status" value="1"/>
</dbReference>
<evidence type="ECO:0000259" key="18">
    <source>
        <dbReference type="PROSITE" id="PS50112"/>
    </source>
</evidence>
<dbReference type="InterPro" id="IPR001789">
    <property type="entry name" value="Sig_transdc_resp-reg_receiver"/>
</dbReference>
<dbReference type="Proteomes" id="UP001148932">
    <property type="component" value="Unassembled WGS sequence"/>
</dbReference>
<evidence type="ECO:0000313" key="21">
    <source>
        <dbReference type="EMBL" id="MDD2179893.1"/>
    </source>
</evidence>
<dbReference type="InterPro" id="IPR036097">
    <property type="entry name" value="HisK_dim/P_sf"/>
</dbReference>
<dbReference type="Gene3D" id="3.40.50.2300">
    <property type="match status" value="2"/>
</dbReference>
<dbReference type="InterPro" id="IPR003661">
    <property type="entry name" value="HisK_dim/P_dom"/>
</dbReference>
<dbReference type="Gene3D" id="3.30.565.10">
    <property type="entry name" value="Histidine kinase-like ATPase, C-terminal domain"/>
    <property type="match status" value="1"/>
</dbReference>
<dbReference type="InterPro" id="IPR003594">
    <property type="entry name" value="HATPase_dom"/>
</dbReference>
<feature type="domain" description="Response regulatory" evidence="17">
    <location>
        <begin position="851"/>
        <end position="967"/>
    </location>
</feature>
<evidence type="ECO:0000313" key="22">
    <source>
        <dbReference type="Proteomes" id="UP001148932"/>
    </source>
</evidence>
<keyword evidence="5 13" id="KW-0597">Phosphoprotein</keyword>
<organism evidence="21 22">
    <name type="scientific">Acidovorax benzenivorans</name>
    <dbReference type="NCBI Taxonomy" id="2987520"/>
    <lineage>
        <taxon>Bacteria</taxon>
        <taxon>Pseudomonadati</taxon>
        <taxon>Pseudomonadota</taxon>
        <taxon>Betaproteobacteria</taxon>
        <taxon>Burkholderiales</taxon>
        <taxon>Comamonadaceae</taxon>
        <taxon>Acidovorax</taxon>
    </lineage>
</organism>
<accession>A0ABT5S1R8</accession>
<comment type="caution">
    <text evidence="21">The sequence shown here is derived from an EMBL/GenBank/DDBJ whole genome shotgun (WGS) entry which is preliminary data.</text>
</comment>
<dbReference type="PROSITE" id="PS50110">
    <property type="entry name" value="RESPONSE_REGULATORY"/>
    <property type="match status" value="2"/>
</dbReference>
<dbReference type="PROSITE" id="PS50109">
    <property type="entry name" value="HIS_KIN"/>
    <property type="match status" value="1"/>
</dbReference>
<dbReference type="InterPro" id="IPR004358">
    <property type="entry name" value="Sig_transdc_His_kin-like_C"/>
</dbReference>
<evidence type="ECO:0000256" key="11">
    <source>
        <dbReference type="ARBA" id="ARBA00023136"/>
    </source>
</evidence>
<dbReference type="PANTHER" id="PTHR45339">
    <property type="entry name" value="HYBRID SIGNAL TRANSDUCTION HISTIDINE KINASE J"/>
    <property type="match status" value="1"/>
</dbReference>
<dbReference type="InterPro" id="IPR035965">
    <property type="entry name" value="PAS-like_dom_sf"/>
</dbReference>
<sequence length="1212" mass="132356">MLPLLKRQRFFLRFFLPVVLALLLSTGVEYAVQQRTQTVQLKALQTQEEDIQVAAKAEAISRKLLEIKLRLAQTLAASKARRVDEAQAYQLHSLIVDEMAALEKDLTALTTTHDFPHVQPHYPAALSAFQEFRQFALMSSDQMSIDQSLAGEHLISATAYYGAFALRMGDIAKTFMDHAIQNAADTRQELQNFHNQVLVYSTLAALVFLALWFAMSRSTSQQLDRLNHILQKLARGESGFSDYKTFVQIKTVAARKGTLIGDMADTVLAFQKTQDERRLALTELHDREELHVNIVSQAPIGIVVLDMQTLQFVSFNDATNESLGYTREEFSQMSLYDLQLDPDTRKVDEKLQQILAEGGQDFETQRRDKNGNIRDFWVSMRPLHMHDRDCMTGIWVDITNRKQSERELTRYRDELEQLVAERTLDLEKTSQALAQQTLELQHTNAQLRSAKAMADEASQAKSAFLANMSHEIRTPMNAIIGLTHLIQRDTTNPHQRQQLNKVSGAAMHLLAVINDILDFSKIEAGKMALDPTDFELEKVVSNVFTITGDKAEAKGLEVMAELKGVPPILHGDGVRLGQILTNFMGNAVKFTERGSVSLHAFVTRSEGDQVRLRFEVRDTGIGLSQEQQSKLFLAFQQADVSTTRTHGGTGLGLAISRRLSNLMGGQVGVRSELGKGSTFWFEAPFGISAQAAAPQNVQALPPGTRVLVVDDMEEARELLADMLTHLGARADAVSSGALALQAVAQADEVGDPYELVLTDWLMPGLNGTQTWHQICAMPLQHRPACILVSGSLSCPADEVDAGPFGAFLPKPVLPTALEEVLLRVWNRAQTPEAPPPPLTTDEPVHFTPGLRLLLAEDNALNQEVASELLRQLGFAVDVAGDGLIAVELASQQHYDLILMDIQMPHLDGLQATRQIRALPGHSQTPIVAMTANAFAEDRAAALAAGMNDHLPKPVDPAQLARVLARLLPGAVEAAGTPAPPAIAPSPPALANEAHMRTQLQAVAGFQMRQGLRSLGNNFAALVRLLQRIVVEHHQDAQNALQAWQTGDLAETQRIVHTLKGLAGTAGLTGLQVAAQQAEAKLQAAPQHDGRDDATAQALHSLDVRLQQLVQSLHFVVEATDVAGTAPATDAAHLQDGLRKIRPLLASDDLDASAAYAELHPAMLQHYPDRAQALAQAIDGFDFVRALALLDATLAQVDGAANALGAPAPAPPP</sequence>
<evidence type="ECO:0000259" key="17">
    <source>
        <dbReference type="PROSITE" id="PS50110"/>
    </source>
</evidence>
<evidence type="ECO:0000256" key="7">
    <source>
        <dbReference type="ARBA" id="ARBA00022741"/>
    </source>
</evidence>
<dbReference type="InterPro" id="IPR036890">
    <property type="entry name" value="HATPase_C_sf"/>
</dbReference>
<dbReference type="SUPFAM" id="SSF47384">
    <property type="entry name" value="Homodimeric domain of signal transducing histidine kinase"/>
    <property type="match status" value="1"/>
</dbReference>